<comment type="caution">
    <text evidence="6">The sequence shown here is derived from an EMBL/GenBank/DDBJ whole genome shotgun (WGS) entry which is preliminary data.</text>
</comment>
<reference evidence="6" key="1">
    <citation type="journal article" date="2015" name="Nature">
        <title>Complex archaea that bridge the gap between prokaryotes and eukaryotes.</title>
        <authorList>
            <person name="Spang A."/>
            <person name="Saw J.H."/>
            <person name="Jorgensen S.L."/>
            <person name="Zaremba-Niedzwiedzka K."/>
            <person name="Martijn J."/>
            <person name="Lind A.E."/>
            <person name="van Eijk R."/>
            <person name="Schleper C."/>
            <person name="Guy L."/>
            <person name="Ettema T.J."/>
        </authorList>
    </citation>
    <scope>NUCLEOTIDE SEQUENCE</scope>
</reference>
<accession>A0A0F9QSA3</accession>
<dbReference type="GO" id="GO:0016887">
    <property type="term" value="F:ATP hydrolysis activity"/>
    <property type="evidence" value="ECO:0007669"/>
    <property type="project" value="InterPro"/>
</dbReference>
<comment type="similarity">
    <text evidence="1">Belongs to the ABC transporter superfamily.</text>
</comment>
<feature type="domain" description="ABC transporter" evidence="5">
    <location>
        <begin position="22"/>
        <end position="264"/>
    </location>
</feature>
<dbReference type="GO" id="GO:0016020">
    <property type="term" value="C:membrane"/>
    <property type="evidence" value="ECO:0007669"/>
    <property type="project" value="InterPro"/>
</dbReference>
<dbReference type="PANTHER" id="PTHR46743:SF2">
    <property type="entry name" value="TEICHOIC ACIDS EXPORT ATP-BINDING PROTEIN TAGH"/>
    <property type="match status" value="1"/>
</dbReference>
<evidence type="ECO:0000256" key="3">
    <source>
        <dbReference type="ARBA" id="ARBA00022741"/>
    </source>
</evidence>
<dbReference type="InterPro" id="IPR029439">
    <property type="entry name" value="Wzt_C"/>
</dbReference>
<dbReference type="EMBL" id="LAZR01001739">
    <property type="protein sequence ID" value="KKN39872.1"/>
    <property type="molecule type" value="Genomic_DNA"/>
</dbReference>
<dbReference type="AlphaFoldDB" id="A0A0F9QSA3"/>
<dbReference type="PROSITE" id="PS50893">
    <property type="entry name" value="ABC_TRANSPORTER_2"/>
    <property type="match status" value="1"/>
</dbReference>
<dbReference type="PANTHER" id="PTHR46743">
    <property type="entry name" value="TEICHOIC ACIDS EXPORT ATP-BINDING PROTEIN TAGH"/>
    <property type="match status" value="1"/>
</dbReference>
<evidence type="ECO:0000256" key="1">
    <source>
        <dbReference type="ARBA" id="ARBA00005417"/>
    </source>
</evidence>
<protein>
    <recommendedName>
        <fullName evidence="5">ABC transporter domain-containing protein</fullName>
    </recommendedName>
</protein>
<evidence type="ECO:0000256" key="2">
    <source>
        <dbReference type="ARBA" id="ARBA00022448"/>
    </source>
</evidence>
<dbReference type="InterPro" id="IPR015860">
    <property type="entry name" value="ABC_transpr_TagH-like"/>
</dbReference>
<gene>
    <name evidence="6" type="ORF">LCGC14_0739040</name>
</gene>
<keyword evidence="2" id="KW-0813">Transport</keyword>
<dbReference type="Pfam" id="PF00005">
    <property type="entry name" value="ABC_tran"/>
    <property type="match status" value="1"/>
</dbReference>
<dbReference type="Gene3D" id="3.40.50.300">
    <property type="entry name" value="P-loop containing nucleotide triphosphate hydrolases"/>
    <property type="match status" value="1"/>
</dbReference>
<name>A0A0F9QSA3_9ZZZZ</name>
<keyword evidence="4" id="KW-0067">ATP-binding</keyword>
<dbReference type="Gene3D" id="2.70.50.60">
    <property type="entry name" value="abc- transporter (atp binding component) like domain"/>
    <property type="match status" value="1"/>
</dbReference>
<dbReference type="CDD" id="cd03220">
    <property type="entry name" value="ABC_KpsT_Wzt"/>
    <property type="match status" value="1"/>
</dbReference>
<dbReference type="PROSITE" id="PS00211">
    <property type="entry name" value="ABC_TRANSPORTER_1"/>
    <property type="match status" value="1"/>
</dbReference>
<dbReference type="InterPro" id="IPR003593">
    <property type="entry name" value="AAA+_ATPase"/>
</dbReference>
<dbReference type="Pfam" id="PF14524">
    <property type="entry name" value="Wzt_C"/>
    <property type="match status" value="1"/>
</dbReference>
<evidence type="ECO:0000259" key="5">
    <source>
        <dbReference type="PROSITE" id="PS50893"/>
    </source>
</evidence>
<dbReference type="GO" id="GO:0140359">
    <property type="term" value="F:ABC-type transporter activity"/>
    <property type="evidence" value="ECO:0007669"/>
    <property type="project" value="InterPro"/>
</dbReference>
<evidence type="ECO:0000256" key="4">
    <source>
        <dbReference type="ARBA" id="ARBA00022840"/>
    </source>
</evidence>
<keyword evidence="3" id="KW-0547">Nucleotide-binding</keyword>
<dbReference type="InterPro" id="IPR050683">
    <property type="entry name" value="Bact_Polysacc_Export_ATP-bd"/>
</dbReference>
<dbReference type="InterPro" id="IPR017871">
    <property type="entry name" value="ABC_transporter-like_CS"/>
</dbReference>
<evidence type="ECO:0000313" key="6">
    <source>
        <dbReference type="EMBL" id="KKN39872.1"/>
    </source>
</evidence>
<sequence>MANNLFTEKKNRPEEVAVENAINVENVSKSFRLHTDRSRSFKEAVLRGPKKIEYKTFWALNDVSFNVKKGTTVGIVGENGSGKSTLLKILTKVYKPTKGTADINGKASGLLELGAGFHPELTGRENVYLNASILGLKKKEVDEKFKPIVDFSEIEEFIDTPVKHYSSGMFVRLGFAVAINVNPDILLIDEVLAVGDEHFQRKCNEKILEFKRQKKTIIIVSHALEELRTLCDEAVWLHKGKLRASGKAGKVIDAYLKNVNVTEEELADDRAKQQGKLGSRWGSGEAVITGVEFKTADGKQKSVFKTGEPLIVKIGYKADKKIEKPVFGFAVHSNDGLHLSGPNTRLSGEEIKYIEGEGEVEYRIEAVPFLKGRYLCSAAIYDHSCLHPYDHHEEMYTFEIIDGPIKETYGVVHVPAQWKVKQ</sequence>
<dbReference type="SUPFAM" id="SSF52540">
    <property type="entry name" value="P-loop containing nucleoside triphosphate hydrolases"/>
    <property type="match status" value="1"/>
</dbReference>
<dbReference type="GO" id="GO:0005524">
    <property type="term" value="F:ATP binding"/>
    <property type="evidence" value="ECO:0007669"/>
    <property type="project" value="UniProtKB-KW"/>
</dbReference>
<organism evidence="6">
    <name type="scientific">marine sediment metagenome</name>
    <dbReference type="NCBI Taxonomy" id="412755"/>
    <lineage>
        <taxon>unclassified sequences</taxon>
        <taxon>metagenomes</taxon>
        <taxon>ecological metagenomes</taxon>
    </lineage>
</organism>
<dbReference type="InterPro" id="IPR027417">
    <property type="entry name" value="P-loop_NTPase"/>
</dbReference>
<proteinExistence type="inferred from homology"/>
<dbReference type="CDD" id="cd10147">
    <property type="entry name" value="Wzt_C-like"/>
    <property type="match status" value="1"/>
</dbReference>
<dbReference type="SMART" id="SM00382">
    <property type="entry name" value="AAA"/>
    <property type="match status" value="1"/>
</dbReference>
<dbReference type="InterPro" id="IPR003439">
    <property type="entry name" value="ABC_transporter-like_ATP-bd"/>
</dbReference>